<dbReference type="Proteomes" id="UP000268829">
    <property type="component" value="Unassembled WGS sequence"/>
</dbReference>
<dbReference type="OrthoDB" id="121684at2"/>
<accession>A0A3M8B7L0</accession>
<name>A0A3M8B7L0_9BACL</name>
<dbReference type="AlphaFoldDB" id="A0A3M8B7L0"/>
<evidence type="ECO:0000313" key="1">
    <source>
        <dbReference type="EMBL" id="RNB59426.1"/>
    </source>
</evidence>
<proteinExistence type="predicted"/>
<protein>
    <submittedName>
        <fullName evidence="1">Uncharacterized protein</fullName>
    </submittedName>
</protein>
<comment type="caution">
    <text evidence="1">The sequence shown here is derived from an EMBL/GenBank/DDBJ whole genome shotgun (WGS) entry which is preliminary data.</text>
</comment>
<dbReference type="RefSeq" id="WP_122903593.1">
    <property type="nucleotide sequence ID" value="NZ_RHHS01000013.1"/>
</dbReference>
<organism evidence="1 2">
    <name type="scientific">Brevibacillus gelatini</name>
    <dbReference type="NCBI Taxonomy" id="1655277"/>
    <lineage>
        <taxon>Bacteria</taxon>
        <taxon>Bacillati</taxon>
        <taxon>Bacillota</taxon>
        <taxon>Bacilli</taxon>
        <taxon>Bacillales</taxon>
        <taxon>Paenibacillaceae</taxon>
        <taxon>Brevibacillus</taxon>
    </lineage>
</organism>
<evidence type="ECO:0000313" key="2">
    <source>
        <dbReference type="Proteomes" id="UP000268829"/>
    </source>
</evidence>
<gene>
    <name evidence="1" type="ORF">EDM57_04600</name>
</gene>
<reference evidence="1 2" key="1">
    <citation type="submission" date="2018-10" db="EMBL/GenBank/DDBJ databases">
        <title>Phylogenomics of Brevibacillus.</title>
        <authorList>
            <person name="Dunlap C."/>
        </authorList>
    </citation>
    <scope>NUCLEOTIDE SEQUENCE [LARGE SCALE GENOMIC DNA]</scope>
    <source>
        <strain evidence="1 2">DSM 100115</strain>
    </source>
</reference>
<dbReference type="EMBL" id="RHHS01000013">
    <property type="protein sequence ID" value="RNB59426.1"/>
    <property type="molecule type" value="Genomic_DNA"/>
</dbReference>
<keyword evidence="2" id="KW-1185">Reference proteome</keyword>
<sequence>MAKYRKKPVIIDAVTVKEYIELNFKDFNGVHSYYAKDGKMRLIRLNEDGKSLTIETLEGNMIADPDDYIITGVNGERYPCKPDIFHQTYELIKE</sequence>